<name>A0AAD4LQN9_9AGAM</name>
<gene>
    <name evidence="2" type="ORF">EDB92DRAFT_2111751</name>
</gene>
<keyword evidence="3" id="KW-1185">Reference proteome</keyword>
<feature type="compositionally biased region" description="Basic and acidic residues" evidence="1">
    <location>
        <begin position="172"/>
        <end position="181"/>
    </location>
</feature>
<proteinExistence type="predicted"/>
<feature type="compositionally biased region" description="Low complexity" evidence="1">
    <location>
        <begin position="295"/>
        <end position="304"/>
    </location>
</feature>
<dbReference type="Proteomes" id="UP001201163">
    <property type="component" value="Unassembled WGS sequence"/>
</dbReference>
<feature type="region of interest" description="Disordered" evidence="1">
    <location>
        <begin position="168"/>
        <end position="197"/>
    </location>
</feature>
<evidence type="ECO:0000313" key="3">
    <source>
        <dbReference type="Proteomes" id="UP001201163"/>
    </source>
</evidence>
<sequence>MKNSTVSDSKSLPGQKCTLFLGVLSWPTQVDERALACSRRDDLESAALLLIHMLTLGGLSWTRNGVPRDDDRLMREKQGEKRAALPEDPARGLLEEFEGFLRGEGRLSIGKIIINIGSVDYCRREPQLSRKNRYAYWRERFRDLAKDLGYKAIDRFIWPPPPVPLAASSFWHSDDHERSDGEEQQPSKSRSHLNQRTEAQLKLAEAQLTGLDNYKSRGTISDAQYSPGQAEVVVISSGESSGEYGPVHRHNEAARITKLTQAADNRTLTREGFGFLDALHKQLADPSVFIVPLRSSKTRSSQSQRDQESEPQAAEDAPHERRSRLNGLCASLEKAQDNKTVAGWWLNLGR</sequence>
<protein>
    <submittedName>
        <fullName evidence="2">Uncharacterized protein</fullName>
    </submittedName>
</protein>
<feature type="region of interest" description="Disordered" evidence="1">
    <location>
        <begin position="295"/>
        <end position="326"/>
    </location>
</feature>
<evidence type="ECO:0000313" key="2">
    <source>
        <dbReference type="EMBL" id="KAH8998684.1"/>
    </source>
</evidence>
<organism evidence="2 3">
    <name type="scientific">Lactarius akahatsu</name>
    <dbReference type="NCBI Taxonomy" id="416441"/>
    <lineage>
        <taxon>Eukaryota</taxon>
        <taxon>Fungi</taxon>
        <taxon>Dikarya</taxon>
        <taxon>Basidiomycota</taxon>
        <taxon>Agaricomycotina</taxon>
        <taxon>Agaricomycetes</taxon>
        <taxon>Russulales</taxon>
        <taxon>Russulaceae</taxon>
        <taxon>Lactarius</taxon>
    </lineage>
</organism>
<reference evidence="2" key="1">
    <citation type="submission" date="2022-01" db="EMBL/GenBank/DDBJ databases">
        <title>Comparative genomics reveals a dynamic genome evolution in the ectomycorrhizal milk-cap (Lactarius) mushrooms.</title>
        <authorList>
            <consortium name="DOE Joint Genome Institute"/>
            <person name="Lebreton A."/>
            <person name="Tang N."/>
            <person name="Kuo A."/>
            <person name="LaButti K."/>
            <person name="Drula E."/>
            <person name="Barry K."/>
            <person name="Clum A."/>
            <person name="Lipzen A."/>
            <person name="Mousain D."/>
            <person name="Ng V."/>
            <person name="Wang R."/>
            <person name="Wang X."/>
            <person name="Dai Y."/>
            <person name="Henrissat B."/>
            <person name="Grigoriev I.V."/>
            <person name="Guerin-Laguette A."/>
            <person name="Yu F."/>
            <person name="Martin F.M."/>
        </authorList>
    </citation>
    <scope>NUCLEOTIDE SEQUENCE</scope>
    <source>
        <strain evidence="2">QP</strain>
    </source>
</reference>
<comment type="caution">
    <text evidence="2">The sequence shown here is derived from an EMBL/GenBank/DDBJ whole genome shotgun (WGS) entry which is preliminary data.</text>
</comment>
<evidence type="ECO:0000256" key="1">
    <source>
        <dbReference type="SAM" id="MobiDB-lite"/>
    </source>
</evidence>
<accession>A0AAD4LQN9</accession>
<dbReference type="AlphaFoldDB" id="A0AAD4LQN9"/>
<dbReference type="EMBL" id="JAKELL010000005">
    <property type="protein sequence ID" value="KAH8998684.1"/>
    <property type="molecule type" value="Genomic_DNA"/>
</dbReference>
<feature type="compositionally biased region" description="Polar residues" evidence="1">
    <location>
        <begin position="184"/>
        <end position="197"/>
    </location>
</feature>
<dbReference type="Gene3D" id="1.10.510.10">
    <property type="entry name" value="Transferase(Phosphotransferase) domain 1"/>
    <property type="match status" value="1"/>
</dbReference>